<evidence type="ECO:0000256" key="4">
    <source>
        <dbReference type="ARBA" id="ARBA00023239"/>
    </source>
</evidence>
<proteinExistence type="inferred from homology"/>
<accession>A0ABT8LAM2</accession>
<dbReference type="EC" id="4.2.3.1" evidence="5"/>
<sequence length="433" mass="47466">MELYSTKHISPIVSLKEAVLTGLPPDNGLYVPTKIPKLPSTFFDSIEEKDFREIAFTVGYELLQHAVDKSALKAIIDDAFNFDTPVVPLEENIHVMELFHGPTLAFKDYGARFMSRLMKYFLRDTNKEINILVATSGDTGGAVGYGFLGVEGINVTILYPKGKVSEVQEKQLTTIGGNVTTVEVDGNFDDCQHLVKTAFLDKELNAALNLTSANSINIARLIPQSFYYYQAYAKLKESGRPLVVAVPSGNFGNLCGGLLAQQMGLPIHQFIAATNINDVVPIYLKTGIFQSKPSVATISNAMDVGNPSNFPRILAIMGQDEQAVKNKIHGLAFDDDQTKKTMKEVHQRFGYTMCPHTAVAYLGLKTWLSKNQQPATGVLLSTAHPAKFMDVVTPAIGKTVSLPPALAEAYQKQKVAVPLSNRFDDLKAYLLSK</sequence>
<evidence type="ECO:0000256" key="5">
    <source>
        <dbReference type="NCBIfam" id="TIGR00260"/>
    </source>
</evidence>
<dbReference type="PANTHER" id="PTHR42690:SF1">
    <property type="entry name" value="THREONINE SYNTHASE-LIKE 2"/>
    <property type="match status" value="1"/>
</dbReference>
<evidence type="ECO:0000259" key="6">
    <source>
        <dbReference type="Pfam" id="PF00291"/>
    </source>
</evidence>
<dbReference type="PANTHER" id="PTHR42690">
    <property type="entry name" value="THREONINE SYNTHASE FAMILY MEMBER"/>
    <property type="match status" value="1"/>
</dbReference>
<dbReference type="InterPro" id="IPR036052">
    <property type="entry name" value="TrpB-like_PALP_sf"/>
</dbReference>
<evidence type="ECO:0000256" key="2">
    <source>
        <dbReference type="ARBA" id="ARBA00005517"/>
    </source>
</evidence>
<dbReference type="InterPro" id="IPR004450">
    <property type="entry name" value="Thr_synthase-like"/>
</dbReference>
<keyword evidence="4 8" id="KW-0456">Lyase</keyword>
<gene>
    <name evidence="8" type="primary">thrC</name>
    <name evidence="8" type="ORF">QQ020_22120</name>
</gene>
<evidence type="ECO:0000256" key="1">
    <source>
        <dbReference type="ARBA" id="ARBA00001933"/>
    </source>
</evidence>
<name>A0ABT8LAM2_9BACT</name>
<dbReference type="GO" id="GO:0004795">
    <property type="term" value="F:threonine synthase activity"/>
    <property type="evidence" value="ECO:0007669"/>
    <property type="project" value="UniProtKB-EC"/>
</dbReference>
<evidence type="ECO:0000313" key="9">
    <source>
        <dbReference type="Proteomes" id="UP001172083"/>
    </source>
</evidence>
<dbReference type="SUPFAM" id="SSF53686">
    <property type="entry name" value="Tryptophan synthase beta subunit-like PLP-dependent enzymes"/>
    <property type="match status" value="1"/>
</dbReference>
<comment type="similarity">
    <text evidence="2">Belongs to the threonine synthase family.</text>
</comment>
<dbReference type="InterPro" id="IPR001926">
    <property type="entry name" value="TrpB-like_PALP"/>
</dbReference>
<dbReference type="Pfam" id="PF00291">
    <property type="entry name" value="PALP"/>
    <property type="match status" value="1"/>
</dbReference>
<feature type="domain" description="Tryptophan synthase beta chain-like PALP" evidence="6">
    <location>
        <begin position="83"/>
        <end position="373"/>
    </location>
</feature>
<dbReference type="InterPro" id="IPR029144">
    <property type="entry name" value="Thr_synth_N"/>
</dbReference>
<comment type="cofactor">
    <cofactor evidence="1">
        <name>pyridoxal 5'-phosphate</name>
        <dbReference type="ChEBI" id="CHEBI:597326"/>
    </cofactor>
</comment>
<dbReference type="Proteomes" id="UP001172083">
    <property type="component" value="Unassembled WGS sequence"/>
</dbReference>
<comment type="caution">
    <text evidence="8">The sequence shown here is derived from an EMBL/GenBank/DDBJ whole genome shotgun (WGS) entry which is preliminary data.</text>
</comment>
<dbReference type="Gene3D" id="3.40.50.1100">
    <property type="match status" value="2"/>
</dbReference>
<dbReference type="InterPro" id="IPR051166">
    <property type="entry name" value="Threonine_Synthase"/>
</dbReference>
<keyword evidence="9" id="KW-1185">Reference proteome</keyword>
<feature type="domain" description="Threonine synthase N-terminal" evidence="7">
    <location>
        <begin position="4"/>
        <end position="80"/>
    </location>
</feature>
<evidence type="ECO:0000256" key="3">
    <source>
        <dbReference type="ARBA" id="ARBA00022898"/>
    </source>
</evidence>
<dbReference type="Gene3D" id="3.90.1380.10">
    <property type="entry name" value="Threonine synthase, N-terminal domain"/>
    <property type="match status" value="1"/>
</dbReference>
<keyword evidence="3" id="KW-0663">Pyridoxal phosphate</keyword>
<dbReference type="Pfam" id="PF14821">
    <property type="entry name" value="Thr_synth_N"/>
    <property type="match status" value="1"/>
</dbReference>
<organism evidence="8 9">
    <name type="scientific">Agaribacillus aureus</name>
    <dbReference type="NCBI Taxonomy" id="3051825"/>
    <lineage>
        <taxon>Bacteria</taxon>
        <taxon>Pseudomonadati</taxon>
        <taxon>Bacteroidota</taxon>
        <taxon>Cytophagia</taxon>
        <taxon>Cytophagales</taxon>
        <taxon>Splendidivirgaceae</taxon>
        <taxon>Agaribacillus</taxon>
    </lineage>
</organism>
<dbReference type="NCBIfam" id="TIGR00260">
    <property type="entry name" value="thrC"/>
    <property type="match status" value="1"/>
</dbReference>
<dbReference type="RefSeq" id="WP_346760131.1">
    <property type="nucleotide sequence ID" value="NZ_JAUJEB010000005.1"/>
</dbReference>
<evidence type="ECO:0000259" key="7">
    <source>
        <dbReference type="Pfam" id="PF14821"/>
    </source>
</evidence>
<dbReference type="EMBL" id="JAUJEB010000005">
    <property type="protein sequence ID" value="MDN5214792.1"/>
    <property type="molecule type" value="Genomic_DNA"/>
</dbReference>
<evidence type="ECO:0000313" key="8">
    <source>
        <dbReference type="EMBL" id="MDN5214792.1"/>
    </source>
</evidence>
<dbReference type="InterPro" id="IPR037158">
    <property type="entry name" value="Thr_synth_N_sf"/>
</dbReference>
<protein>
    <recommendedName>
        <fullName evidence="5">Threonine synthase</fullName>
        <ecNumber evidence="5">4.2.3.1</ecNumber>
    </recommendedName>
</protein>
<reference evidence="8" key="1">
    <citation type="submission" date="2023-06" db="EMBL/GenBank/DDBJ databases">
        <title>Genomic of Agaribacillus aureum.</title>
        <authorList>
            <person name="Wang G."/>
        </authorList>
    </citation>
    <scope>NUCLEOTIDE SEQUENCE</scope>
    <source>
        <strain evidence="8">BMA12</strain>
    </source>
</reference>